<dbReference type="AlphaFoldDB" id="A0A6C0E116"/>
<dbReference type="GO" id="GO:0035556">
    <property type="term" value="P:intracellular signal transduction"/>
    <property type="evidence" value="ECO:0007669"/>
    <property type="project" value="TreeGrafter"/>
</dbReference>
<dbReference type="InterPro" id="IPR000719">
    <property type="entry name" value="Prot_kinase_dom"/>
</dbReference>
<dbReference type="Gene3D" id="1.10.510.10">
    <property type="entry name" value="Transferase(Phosphotransferase) domain 1"/>
    <property type="match status" value="1"/>
</dbReference>
<dbReference type="PANTHER" id="PTHR24346:SF51">
    <property type="entry name" value="PAS DOMAIN-CONTAINING SERINE_THREONINE-PROTEIN KINASE"/>
    <property type="match status" value="1"/>
</dbReference>
<dbReference type="EMBL" id="MN739708">
    <property type="protein sequence ID" value="QHT22233.1"/>
    <property type="molecule type" value="Genomic_DNA"/>
</dbReference>
<dbReference type="Pfam" id="PF00069">
    <property type="entry name" value="Pkinase"/>
    <property type="match status" value="1"/>
</dbReference>
<dbReference type="GO" id="GO:0005829">
    <property type="term" value="C:cytosol"/>
    <property type="evidence" value="ECO:0007669"/>
    <property type="project" value="TreeGrafter"/>
</dbReference>
<protein>
    <recommendedName>
        <fullName evidence="3">Protein kinase domain-containing protein</fullName>
    </recommendedName>
</protein>
<dbReference type="PROSITE" id="PS50011">
    <property type="entry name" value="PROTEIN_KINASE_DOM"/>
    <property type="match status" value="1"/>
</dbReference>
<reference evidence="4" key="1">
    <citation type="journal article" date="2020" name="Nature">
        <title>Giant virus diversity and host interactions through global metagenomics.</title>
        <authorList>
            <person name="Schulz F."/>
            <person name="Roux S."/>
            <person name="Paez-Espino D."/>
            <person name="Jungbluth S."/>
            <person name="Walsh D.A."/>
            <person name="Denef V.J."/>
            <person name="McMahon K.D."/>
            <person name="Konstantinidis K.T."/>
            <person name="Eloe-Fadrosh E.A."/>
            <person name="Kyrpides N.C."/>
            <person name="Woyke T."/>
        </authorList>
    </citation>
    <scope>NUCLEOTIDE SEQUENCE</scope>
    <source>
        <strain evidence="4">GVMAG-M-3300023179-107</strain>
    </source>
</reference>
<dbReference type="InterPro" id="IPR017441">
    <property type="entry name" value="Protein_kinase_ATP_BS"/>
</dbReference>
<dbReference type="GO" id="GO:0005634">
    <property type="term" value="C:nucleus"/>
    <property type="evidence" value="ECO:0007669"/>
    <property type="project" value="TreeGrafter"/>
</dbReference>
<dbReference type="InterPro" id="IPR008271">
    <property type="entry name" value="Ser/Thr_kinase_AS"/>
</dbReference>
<sequence length="326" mass="38127">MHTHNFNFTCHLKSALYVHTLGKGMFASIKLYQCKDDHKDGHMESCNKLYVVKKLKFNNIKKTYNEQVTSKDPDADNIIEKLFRDEYEIGSILNHKNIIKTYGIDTLKHSLLLEHCPGVDLFDYLNNNKYIKNKKLLVRFASLYEQVLSAVQYLHTHSIAHRDIKLENIMYDKHNHSIKLIDFGNAEYYKVDGVNVKSNKMKGTIEYLPPEVYNVLEYETDKIDIWSCGVVLFNLVYNDSPWKKAKISDSRYYACQTYFRKKDLHPFVFRCPTQSGYNIHDAQVIKDIFVTIFSAEDIEHRPDIDMLCHMYSKLQELGLPKKGSNS</sequence>
<evidence type="ECO:0000256" key="2">
    <source>
        <dbReference type="ARBA" id="ARBA00022840"/>
    </source>
</evidence>
<dbReference type="SMART" id="SM00220">
    <property type="entry name" value="S_TKc"/>
    <property type="match status" value="1"/>
</dbReference>
<proteinExistence type="predicted"/>
<dbReference type="PROSITE" id="PS00107">
    <property type="entry name" value="PROTEIN_KINASE_ATP"/>
    <property type="match status" value="1"/>
</dbReference>
<evidence type="ECO:0000256" key="1">
    <source>
        <dbReference type="ARBA" id="ARBA00022741"/>
    </source>
</evidence>
<dbReference type="PROSITE" id="PS00108">
    <property type="entry name" value="PROTEIN_KINASE_ST"/>
    <property type="match status" value="1"/>
</dbReference>
<dbReference type="GO" id="GO:0005524">
    <property type="term" value="F:ATP binding"/>
    <property type="evidence" value="ECO:0007669"/>
    <property type="project" value="UniProtKB-KW"/>
</dbReference>
<evidence type="ECO:0000313" key="4">
    <source>
        <dbReference type="EMBL" id="QHT22233.1"/>
    </source>
</evidence>
<accession>A0A6C0E116</accession>
<feature type="domain" description="Protein kinase" evidence="3">
    <location>
        <begin position="15"/>
        <end position="312"/>
    </location>
</feature>
<organism evidence="4">
    <name type="scientific">viral metagenome</name>
    <dbReference type="NCBI Taxonomy" id="1070528"/>
    <lineage>
        <taxon>unclassified sequences</taxon>
        <taxon>metagenomes</taxon>
        <taxon>organismal metagenomes</taxon>
    </lineage>
</organism>
<name>A0A6C0E116_9ZZZZ</name>
<dbReference type="PANTHER" id="PTHR24346">
    <property type="entry name" value="MAP/MICROTUBULE AFFINITY-REGULATING KINASE"/>
    <property type="match status" value="1"/>
</dbReference>
<dbReference type="SUPFAM" id="SSF56112">
    <property type="entry name" value="Protein kinase-like (PK-like)"/>
    <property type="match status" value="1"/>
</dbReference>
<dbReference type="GO" id="GO:0045719">
    <property type="term" value="P:negative regulation of glycogen biosynthetic process"/>
    <property type="evidence" value="ECO:0007669"/>
    <property type="project" value="TreeGrafter"/>
</dbReference>
<keyword evidence="2" id="KW-0067">ATP-binding</keyword>
<evidence type="ECO:0000259" key="3">
    <source>
        <dbReference type="PROSITE" id="PS50011"/>
    </source>
</evidence>
<dbReference type="GO" id="GO:0004674">
    <property type="term" value="F:protein serine/threonine kinase activity"/>
    <property type="evidence" value="ECO:0007669"/>
    <property type="project" value="TreeGrafter"/>
</dbReference>
<keyword evidence="1" id="KW-0547">Nucleotide-binding</keyword>
<dbReference type="InterPro" id="IPR011009">
    <property type="entry name" value="Kinase-like_dom_sf"/>
</dbReference>